<dbReference type="Proteomes" id="UP000011602">
    <property type="component" value="Unassembled WGS sequence"/>
</dbReference>
<evidence type="ECO:0000313" key="4">
    <source>
        <dbReference type="EMBL" id="ELY52589.1"/>
    </source>
</evidence>
<dbReference type="PROSITE" id="PS01173">
    <property type="entry name" value="LIPASE_GDXG_HIS"/>
    <property type="match status" value="1"/>
</dbReference>
<organism evidence="4 5">
    <name type="scientific">Natronolimnohabitans innermongolicus JCM 12255</name>
    <dbReference type="NCBI Taxonomy" id="1227499"/>
    <lineage>
        <taxon>Archaea</taxon>
        <taxon>Methanobacteriati</taxon>
        <taxon>Methanobacteriota</taxon>
        <taxon>Stenosarchaea group</taxon>
        <taxon>Halobacteria</taxon>
        <taxon>Halobacteriales</taxon>
        <taxon>Natrialbaceae</taxon>
        <taxon>Natronolimnohabitans</taxon>
    </lineage>
</organism>
<evidence type="ECO:0000256" key="2">
    <source>
        <dbReference type="ARBA" id="ARBA00022801"/>
    </source>
</evidence>
<keyword evidence="2 4" id="KW-0378">Hydrolase</keyword>
<feature type="domain" description="Alpha/beta hydrolase fold-3" evidence="3">
    <location>
        <begin position="99"/>
        <end position="305"/>
    </location>
</feature>
<dbReference type="Pfam" id="PF07859">
    <property type="entry name" value="Abhydrolase_3"/>
    <property type="match status" value="1"/>
</dbReference>
<dbReference type="EMBL" id="AOHZ01000075">
    <property type="protein sequence ID" value="ELY52589.1"/>
    <property type="molecule type" value="Genomic_DNA"/>
</dbReference>
<gene>
    <name evidence="4" type="ORF">C493_16110</name>
</gene>
<sequence length="333" mass="35996">MTPSRAPEPHPDVKNFLEMYNSLDVPAFSESSPQEAREQFERLQTGATPAVDLPAVEDRTIDGPDGEIPIRLYEPNPEATADDNGAVVDGSAVDDRPAILYFHGGGWVIGSIETHDDTARKLAADSGYPVVSVDYRLAPEHPFPAGLVDCYAALEWTADAAPALGVDADRIVVAGDSAGGNLAAATALLARDRGGPDIAYQLLIYPGTGDVTETEAYVENGDGYVLTRDDMAWFREQYFAREIDEGNVYAMPRLANDLSGLPPATVLTAGFDPLRDDGAAYAERLEDAGVPVTYRNYDDVVHGFFGMFAEPVSLERADEAHEDVVRDMQKVLE</sequence>
<dbReference type="FunFam" id="3.40.50.1820:FF:000089">
    <property type="entry name" value="Alpha/beta hydrolase"/>
    <property type="match status" value="1"/>
</dbReference>
<comment type="similarity">
    <text evidence="1">Belongs to the 'GDXG' lipolytic enzyme family.</text>
</comment>
<dbReference type="OrthoDB" id="33195at2157"/>
<dbReference type="SUPFAM" id="SSF53474">
    <property type="entry name" value="alpha/beta-Hydrolases"/>
    <property type="match status" value="1"/>
</dbReference>
<dbReference type="InterPro" id="IPR050300">
    <property type="entry name" value="GDXG_lipolytic_enzyme"/>
</dbReference>
<dbReference type="AlphaFoldDB" id="L9WSZ0"/>
<keyword evidence="5" id="KW-1185">Reference proteome</keyword>
<evidence type="ECO:0000259" key="3">
    <source>
        <dbReference type="Pfam" id="PF07859"/>
    </source>
</evidence>
<dbReference type="STRING" id="1227499.C493_16110"/>
<protein>
    <submittedName>
        <fullName evidence="4">Alpha/beta hydrolase fold-3 protein domain-containing protein</fullName>
    </submittedName>
</protein>
<name>L9WSZ0_9EURY</name>
<reference evidence="4 5" key="1">
    <citation type="journal article" date="2014" name="PLoS Genet.">
        <title>Phylogenetically driven sequencing of extremely halophilic archaea reveals strategies for static and dynamic osmo-response.</title>
        <authorList>
            <person name="Becker E.A."/>
            <person name="Seitzer P.M."/>
            <person name="Tritt A."/>
            <person name="Larsen D."/>
            <person name="Krusor M."/>
            <person name="Yao A.I."/>
            <person name="Wu D."/>
            <person name="Madern D."/>
            <person name="Eisen J.A."/>
            <person name="Darling A.E."/>
            <person name="Facciotti M.T."/>
        </authorList>
    </citation>
    <scope>NUCLEOTIDE SEQUENCE [LARGE SCALE GENOMIC DNA]</scope>
    <source>
        <strain evidence="4 5">JCM 12255</strain>
    </source>
</reference>
<dbReference type="InterPro" id="IPR029058">
    <property type="entry name" value="AB_hydrolase_fold"/>
</dbReference>
<dbReference type="InterPro" id="IPR013094">
    <property type="entry name" value="AB_hydrolase_3"/>
</dbReference>
<dbReference type="GO" id="GO:0016787">
    <property type="term" value="F:hydrolase activity"/>
    <property type="evidence" value="ECO:0007669"/>
    <property type="project" value="UniProtKB-KW"/>
</dbReference>
<dbReference type="RefSeq" id="WP_007260486.1">
    <property type="nucleotide sequence ID" value="NZ_AOHZ01000075.1"/>
</dbReference>
<evidence type="ECO:0000256" key="1">
    <source>
        <dbReference type="ARBA" id="ARBA00010515"/>
    </source>
</evidence>
<dbReference type="InterPro" id="IPR002168">
    <property type="entry name" value="Lipase_GDXG_HIS_AS"/>
</dbReference>
<dbReference type="eggNOG" id="arCOG02638">
    <property type="taxonomic scope" value="Archaea"/>
</dbReference>
<evidence type="ECO:0000313" key="5">
    <source>
        <dbReference type="Proteomes" id="UP000011602"/>
    </source>
</evidence>
<dbReference type="ESTHER" id="9eury-l9wsz0">
    <property type="family name" value="Hormone-sensitive_lipase_like"/>
</dbReference>
<dbReference type="Gene3D" id="3.40.50.1820">
    <property type="entry name" value="alpha/beta hydrolase"/>
    <property type="match status" value="1"/>
</dbReference>
<accession>L9WSZ0</accession>
<dbReference type="PANTHER" id="PTHR48081:SF8">
    <property type="entry name" value="ALPHA_BETA HYDROLASE FOLD-3 DOMAIN-CONTAINING PROTEIN-RELATED"/>
    <property type="match status" value="1"/>
</dbReference>
<dbReference type="PANTHER" id="PTHR48081">
    <property type="entry name" value="AB HYDROLASE SUPERFAMILY PROTEIN C4A8.06C"/>
    <property type="match status" value="1"/>
</dbReference>
<comment type="caution">
    <text evidence="4">The sequence shown here is derived from an EMBL/GenBank/DDBJ whole genome shotgun (WGS) entry which is preliminary data.</text>
</comment>
<dbReference type="InterPro" id="IPR033140">
    <property type="entry name" value="Lipase_GDXG_put_SER_AS"/>
</dbReference>
<dbReference type="PROSITE" id="PS01174">
    <property type="entry name" value="LIPASE_GDXG_SER"/>
    <property type="match status" value="1"/>
</dbReference>
<proteinExistence type="inferred from homology"/>
<dbReference type="PATRIC" id="fig|1227499.3.peg.3302"/>